<feature type="coiled-coil region" evidence="1">
    <location>
        <begin position="69"/>
        <end position="117"/>
    </location>
</feature>
<dbReference type="EMBL" id="UINC01044634">
    <property type="protein sequence ID" value="SVB50345.1"/>
    <property type="molecule type" value="Genomic_DNA"/>
</dbReference>
<sequence>AGVAAYVKKQRNDETQSHYIESNAIVDNSNACKAVEYFLKGMTRQSTAIGGMVITSFIEQAIEPINRQISDQESLIKNINDDLNKTENDQELLREELKKYMQESDHITNDYNSLKSEIQAL</sequence>
<name>A0A382EIR0_9ZZZZ</name>
<protein>
    <submittedName>
        <fullName evidence="2">Uncharacterized protein</fullName>
    </submittedName>
</protein>
<proteinExistence type="predicted"/>
<evidence type="ECO:0000256" key="1">
    <source>
        <dbReference type="SAM" id="Coils"/>
    </source>
</evidence>
<gene>
    <name evidence="2" type="ORF">METZ01_LOCUS203199</name>
</gene>
<reference evidence="2" key="1">
    <citation type="submission" date="2018-05" db="EMBL/GenBank/DDBJ databases">
        <authorList>
            <person name="Lanie J.A."/>
            <person name="Ng W.-L."/>
            <person name="Kazmierczak K.M."/>
            <person name="Andrzejewski T.M."/>
            <person name="Davidsen T.M."/>
            <person name="Wayne K.J."/>
            <person name="Tettelin H."/>
            <person name="Glass J.I."/>
            <person name="Rusch D."/>
            <person name="Podicherti R."/>
            <person name="Tsui H.-C.T."/>
            <person name="Winkler M.E."/>
        </authorList>
    </citation>
    <scope>NUCLEOTIDE SEQUENCE</scope>
</reference>
<organism evidence="2">
    <name type="scientific">marine metagenome</name>
    <dbReference type="NCBI Taxonomy" id="408172"/>
    <lineage>
        <taxon>unclassified sequences</taxon>
        <taxon>metagenomes</taxon>
        <taxon>ecological metagenomes</taxon>
    </lineage>
</organism>
<dbReference type="AlphaFoldDB" id="A0A382EIR0"/>
<keyword evidence="1" id="KW-0175">Coiled coil</keyword>
<feature type="non-terminal residue" evidence="2">
    <location>
        <position position="1"/>
    </location>
</feature>
<accession>A0A382EIR0</accession>
<evidence type="ECO:0000313" key="2">
    <source>
        <dbReference type="EMBL" id="SVB50345.1"/>
    </source>
</evidence>